<dbReference type="RefSeq" id="WP_039645693.1">
    <property type="nucleotide sequence ID" value="NZ_CP008747.1"/>
</dbReference>
<organism evidence="13 14">
    <name type="scientific">Staphylococcus hyicus</name>
    <dbReference type="NCBI Taxonomy" id="1284"/>
    <lineage>
        <taxon>Bacteria</taxon>
        <taxon>Bacillati</taxon>
        <taxon>Bacillota</taxon>
        <taxon>Bacilli</taxon>
        <taxon>Bacillales</taxon>
        <taxon>Staphylococcaceae</taxon>
        <taxon>Staphylococcus</taxon>
    </lineage>
</organism>
<feature type="binding site" evidence="11">
    <location>
        <position position="282"/>
    </location>
    <ligand>
        <name>NADPH</name>
        <dbReference type="ChEBI" id="CHEBI:57783"/>
    </ligand>
</feature>
<feature type="binding site" evidence="11">
    <location>
        <position position="256"/>
    </location>
    <ligand>
        <name>sn-glycerol 3-phosphate</name>
        <dbReference type="ChEBI" id="CHEBI:57597"/>
    </ligand>
</feature>
<dbReference type="STRING" id="1284.SHYC_07170"/>
<dbReference type="InterPro" id="IPR008927">
    <property type="entry name" value="6-PGluconate_DH-like_C_sf"/>
</dbReference>
<feature type="binding site" evidence="11">
    <location>
        <position position="32"/>
    </location>
    <ligand>
        <name>NADPH</name>
        <dbReference type="ChEBI" id="CHEBI:57783"/>
    </ligand>
</feature>
<evidence type="ECO:0000256" key="2">
    <source>
        <dbReference type="ARBA" id="ARBA00022516"/>
    </source>
</evidence>
<comment type="subcellular location">
    <subcellularLocation>
        <location evidence="11">Cytoplasm</location>
    </subcellularLocation>
</comment>
<feature type="binding site" evidence="11">
    <location>
        <position position="192"/>
    </location>
    <ligand>
        <name>sn-glycerol 3-phosphate</name>
        <dbReference type="ChEBI" id="CHEBI:57597"/>
    </ligand>
</feature>
<dbReference type="GO" id="GO:0141153">
    <property type="term" value="F:glycerol-3-phosphate dehydrogenase (NADP+) activity"/>
    <property type="evidence" value="ECO:0007669"/>
    <property type="project" value="RHEA"/>
</dbReference>
<dbReference type="SUPFAM" id="SSF48179">
    <property type="entry name" value="6-phosphogluconate dehydrogenase C-terminal domain-like"/>
    <property type="match status" value="1"/>
</dbReference>
<feature type="binding site" evidence="11">
    <location>
        <position position="106"/>
    </location>
    <ligand>
        <name>sn-glycerol 3-phosphate</name>
        <dbReference type="ChEBI" id="CHEBI:57597"/>
    </ligand>
</feature>
<keyword evidence="5 11" id="KW-0520">NAD</keyword>
<dbReference type="InterPro" id="IPR006109">
    <property type="entry name" value="G3P_DH_NAD-dep_C"/>
</dbReference>
<dbReference type="GO" id="GO:0005829">
    <property type="term" value="C:cytosol"/>
    <property type="evidence" value="ECO:0007669"/>
    <property type="project" value="TreeGrafter"/>
</dbReference>
<dbReference type="NCBIfam" id="NF000940">
    <property type="entry name" value="PRK00094.1-2"/>
    <property type="match status" value="1"/>
</dbReference>
<evidence type="ECO:0000313" key="14">
    <source>
        <dbReference type="Proteomes" id="UP000285625"/>
    </source>
</evidence>
<dbReference type="InterPro" id="IPR006168">
    <property type="entry name" value="G3P_DH_NAD-dep"/>
</dbReference>
<protein>
    <recommendedName>
        <fullName evidence="11">Glycerol-3-phosphate dehydrogenase [NAD(P)+]</fullName>
        <ecNumber evidence="11">1.1.1.94</ecNumber>
    </recommendedName>
    <alternativeName>
        <fullName evidence="11">NAD(P)(+)-dependent glycerol-3-phosphate dehydrogenase</fullName>
    </alternativeName>
    <alternativeName>
        <fullName evidence="11">NAD(P)H-dependent dihydroxyacetone-phosphate reductase</fullName>
    </alternativeName>
</protein>
<feature type="binding site" evidence="11">
    <location>
        <position position="245"/>
    </location>
    <ligand>
        <name>sn-glycerol 3-phosphate</name>
        <dbReference type="ChEBI" id="CHEBI:57597"/>
    </ligand>
</feature>
<dbReference type="InterPro" id="IPR011128">
    <property type="entry name" value="G3P_DH_NAD-dep_N"/>
</dbReference>
<keyword evidence="4 11" id="KW-0560">Oxidoreductase</keyword>
<comment type="similarity">
    <text evidence="1 11 12">Belongs to the NAD-dependent glycerol-3-phosphate dehydrogenase family.</text>
</comment>
<dbReference type="Pfam" id="PF01210">
    <property type="entry name" value="NAD_Gly3P_dh_N"/>
    <property type="match status" value="1"/>
</dbReference>
<keyword evidence="11" id="KW-0963">Cytoplasm</keyword>
<evidence type="ECO:0000256" key="12">
    <source>
        <dbReference type="RuleBase" id="RU000437"/>
    </source>
</evidence>
<proteinExistence type="inferred from homology"/>
<dbReference type="NCBIfam" id="NF000941">
    <property type="entry name" value="PRK00094.1-3"/>
    <property type="match status" value="1"/>
</dbReference>
<dbReference type="EMBL" id="QXVO01000023">
    <property type="protein sequence ID" value="RIO45275.1"/>
    <property type="molecule type" value="Genomic_DNA"/>
</dbReference>
<dbReference type="InterPro" id="IPR036291">
    <property type="entry name" value="NAD(P)-bd_dom_sf"/>
</dbReference>
<feature type="binding site" evidence="11">
    <location>
        <position position="12"/>
    </location>
    <ligand>
        <name>NADPH</name>
        <dbReference type="ChEBI" id="CHEBI:57783"/>
    </ligand>
</feature>
<dbReference type="Pfam" id="PF07479">
    <property type="entry name" value="NAD_Gly3P_dh_C"/>
    <property type="match status" value="1"/>
</dbReference>
<dbReference type="KEGG" id="shu:SHYC_07170"/>
<dbReference type="PANTHER" id="PTHR11728:SF1">
    <property type="entry name" value="GLYCEROL-3-PHOSPHATE DEHYDROGENASE [NAD(+)] 2, CHLOROPLASTIC"/>
    <property type="match status" value="1"/>
</dbReference>
<feature type="binding site" evidence="11">
    <location>
        <position position="106"/>
    </location>
    <ligand>
        <name>NADPH</name>
        <dbReference type="ChEBI" id="CHEBI:57783"/>
    </ligand>
</feature>
<keyword evidence="7 11" id="KW-0594">Phospholipid biosynthesis</keyword>
<keyword evidence="3 11" id="KW-0521">NADP</keyword>
<keyword evidence="2 11" id="KW-0444">Lipid biosynthesis</keyword>
<dbReference type="EC" id="1.1.1.94" evidence="11"/>
<evidence type="ECO:0000256" key="8">
    <source>
        <dbReference type="ARBA" id="ARBA00023264"/>
    </source>
</evidence>
<name>A0A0A8HR30_STAHY</name>
<comment type="catalytic activity">
    <reaction evidence="9">
        <text>6-phospho-D-gluconate + NADP(+) = D-ribulose 5-phosphate + CO2 + NADPH</text>
        <dbReference type="Rhea" id="RHEA:10116"/>
        <dbReference type="ChEBI" id="CHEBI:16526"/>
        <dbReference type="ChEBI" id="CHEBI:57783"/>
        <dbReference type="ChEBI" id="CHEBI:58121"/>
        <dbReference type="ChEBI" id="CHEBI:58349"/>
        <dbReference type="ChEBI" id="CHEBI:58759"/>
        <dbReference type="EC" id="1.1.1.44"/>
    </reaction>
</comment>
<evidence type="ECO:0000256" key="4">
    <source>
        <dbReference type="ARBA" id="ARBA00023002"/>
    </source>
</evidence>
<sequence length="332" mass="36011">MSHITVFGTGSFGSALANVLAENGHNVLMWGKNQTTINEINTHHTNKSYLKEAQLDASIKATTNLEEAVHYSDIFIIALPTKAIREVMGNVNNKLHSKKSFIHVTKGIENGTFKRVSEMLDDTISPEFNGGIGILSGPSHAEEVVIKQPTTVAAASENPKLRQLIQDLFMTDYLRVYTNEDLVGVELGGALKNIIAIASGVVSGMGYGDNAKAALITRGLAEITRLGVKLGADPLTFQGLGGIGDLIVTCTSTHSRNFSLGYKLGKGQKLDDILKDMTMVAEGVYTTQSVYNLAQQEGVEMPITNALYRVLFEDQPVEKELKILMGRDKKAE</sequence>
<feature type="binding site" evidence="11">
    <location>
        <position position="137"/>
    </location>
    <ligand>
        <name>sn-glycerol 3-phosphate</name>
        <dbReference type="ChEBI" id="CHEBI:57597"/>
    </ligand>
</feature>
<dbReference type="GeneID" id="41073221"/>
<dbReference type="Gene3D" id="3.40.50.720">
    <property type="entry name" value="NAD(P)-binding Rossmann-like Domain"/>
    <property type="match status" value="1"/>
</dbReference>
<dbReference type="PIRSF" id="PIRSF000114">
    <property type="entry name" value="Glycerol-3-P_dh"/>
    <property type="match status" value="1"/>
</dbReference>
<comment type="catalytic activity">
    <reaction evidence="11">
        <text>sn-glycerol 3-phosphate + NAD(+) = dihydroxyacetone phosphate + NADH + H(+)</text>
        <dbReference type="Rhea" id="RHEA:11092"/>
        <dbReference type="ChEBI" id="CHEBI:15378"/>
        <dbReference type="ChEBI" id="CHEBI:57540"/>
        <dbReference type="ChEBI" id="CHEBI:57597"/>
        <dbReference type="ChEBI" id="CHEBI:57642"/>
        <dbReference type="ChEBI" id="CHEBI:57945"/>
        <dbReference type="EC" id="1.1.1.94"/>
    </reaction>
</comment>
<dbReference type="GO" id="GO:0051287">
    <property type="term" value="F:NAD binding"/>
    <property type="evidence" value="ECO:0007669"/>
    <property type="project" value="InterPro"/>
</dbReference>
<feature type="binding site" evidence="11">
    <location>
        <position position="280"/>
    </location>
    <ligand>
        <name>NADPH</name>
        <dbReference type="ChEBI" id="CHEBI:57783"/>
    </ligand>
</feature>
<dbReference type="AlphaFoldDB" id="A0A0A8HR30"/>
<feature type="binding site" evidence="11">
    <location>
        <position position="255"/>
    </location>
    <ligand>
        <name>sn-glycerol 3-phosphate</name>
        <dbReference type="ChEBI" id="CHEBI:57597"/>
    </ligand>
</feature>
<dbReference type="HAMAP" id="MF_00394">
    <property type="entry name" value="NAD_Glyc3P_dehydrog"/>
    <property type="match status" value="1"/>
</dbReference>
<feature type="binding site" evidence="11">
    <location>
        <position position="49"/>
    </location>
    <ligand>
        <name>NADPH</name>
        <dbReference type="ChEBI" id="CHEBI:57783"/>
    </ligand>
</feature>
<dbReference type="PRINTS" id="PR00077">
    <property type="entry name" value="GPDHDRGNASE"/>
</dbReference>
<feature type="binding site" evidence="11">
    <location>
        <position position="141"/>
    </location>
    <ligand>
        <name>NADPH</name>
        <dbReference type="ChEBI" id="CHEBI:57783"/>
    </ligand>
</feature>
<feature type="binding site" evidence="11">
    <location>
        <position position="257"/>
    </location>
    <ligand>
        <name>sn-glycerol 3-phosphate</name>
        <dbReference type="ChEBI" id="CHEBI:57597"/>
    </ligand>
</feature>
<dbReference type="PROSITE" id="PS00957">
    <property type="entry name" value="NAD_G3PDH"/>
    <property type="match status" value="1"/>
</dbReference>
<dbReference type="GO" id="GO:0004616">
    <property type="term" value="F:phosphogluconate dehydrogenase (decarboxylating) activity"/>
    <property type="evidence" value="ECO:0007669"/>
    <property type="project" value="UniProtKB-EC"/>
</dbReference>
<dbReference type="Gene3D" id="1.10.1040.10">
    <property type="entry name" value="N-(1-d-carboxylethyl)-l-norvaline Dehydrogenase, domain 2"/>
    <property type="match status" value="1"/>
</dbReference>
<feature type="active site" description="Proton acceptor" evidence="11">
    <location>
        <position position="192"/>
    </location>
</feature>
<dbReference type="PANTHER" id="PTHR11728">
    <property type="entry name" value="GLYCEROL-3-PHOSPHATE DEHYDROGENASE"/>
    <property type="match status" value="1"/>
</dbReference>
<dbReference type="Proteomes" id="UP000285625">
    <property type="component" value="Unassembled WGS sequence"/>
</dbReference>
<feature type="binding site" evidence="11">
    <location>
        <position position="11"/>
    </location>
    <ligand>
        <name>NADPH</name>
        <dbReference type="ChEBI" id="CHEBI:57783"/>
    </ligand>
</feature>
<keyword evidence="11" id="KW-0547">Nucleotide-binding</keyword>
<evidence type="ECO:0000256" key="11">
    <source>
        <dbReference type="HAMAP-Rule" id="MF_00394"/>
    </source>
</evidence>
<accession>A0A0A8HR30</accession>
<gene>
    <name evidence="11" type="primary">gpsA</name>
    <name evidence="13" type="ORF">BUZ57_08045</name>
</gene>
<feature type="binding site" evidence="11">
    <location>
        <position position="256"/>
    </location>
    <ligand>
        <name>NADPH</name>
        <dbReference type="ChEBI" id="CHEBI:57783"/>
    </ligand>
</feature>
<reference evidence="13 14" key="1">
    <citation type="journal article" date="2016" name="Front. Microbiol.">
        <title>Comprehensive Phylogenetic Analysis of Bovine Non-aureus Staphylococci Species Based on Whole-Genome Sequencing.</title>
        <authorList>
            <person name="Naushad S."/>
            <person name="Barkema H.W."/>
            <person name="Luby C."/>
            <person name="Condas L.A."/>
            <person name="Nobrega D.B."/>
            <person name="Carson D.A."/>
            <person name="De Buck J."/>
        </authorList>
    </citation>
    <scope>NUCLEOTIDE SEQUENCE [LARGE SCALE GENOMIC DNA]</scope>
    <source>
        <strain evidence="13 14">SNUC 5959</strain>
    </source>
</reference>
<evidence type="ECO:0000256" key="5">
    <source>
        <dbReference type="ARBA" id="ARBA00023027"/>
    </source>
</evidence>
<dbReference type="GO" id="GO:0141152">
    <property type="term" value="F:glycerol-3-phosphate dehydrogenase (NAD+) activity"/>
    <property type="evidence" value="ECO:0007669"/>
    <property type="project" value="RHEA"/>
</dbReference>
<evidence type="ECO:0000313" key="13">
    <source>
        <dbReference type="EMBL" id="RIO45275.1"/>
    </source>
</evidence>
<dbReference type="FunFam" id="1.10.1040.10:FF:000001">
    <property type="entry name" value="Glycerol-3-phosphate dehydrogenase [NAD(P)+]"/>
    <property type="match status" value="1"/>
</dbReference>
<dbReference type="FunFam" id="3.40.50.720:FF:000019">
    <property type="entry name" value="Glycerol-3-phosphate dehydrogenase [NAD(P)+]"/>
    <property type="match status" value="1"/>
</dbReference>
<dbReference type="GO" id="GO:0046168">
    <property type="term" value="P:glycerol-3-phosphate catabolic process"/>
    <property type="evidence" value="ECO:0007669"/>
    <property type="project" value="InterPro"/>
</dbReference>
<feature type="binding site" evidence="11">
    <location>
        <position position="139"/>
    </location>
    <ligand>
        <name>sn-glycerol 3-phosphate</name>
        <dbReference type="ChEBI" id="CHEBI:57597"/>
    </ligand>
</feature>
<comment type="caution">
    <text evidence="13">The sequence shown here is derived from an EMBL/GenBank/DDBJ whole genome shotgun (WGS) entry which is preliminary data.</text>
</comment>
<comment type="function">
    <text evidence="11">Catalyzes the reduction of the glycolytic intermediate dihydroxyacetone phosphate (DHAP) to sn-glycerol 3-phosphate (G3P), the key precursor for phospholipid synthesis.</text>
</comment>
<evidence type="ECO:0000256" key="6">
    <source>
        <dbReference type="ARBA" id="ARBA00023098"/>
    </source>
</evidence>
<dbReference type="UniPathway" id="UPA00940"/>
<dbReference type="GO" id="GO:0006650">
    <property type="term" value="P:glycerophospholipid metabolic process"/>
    <property type="evidence" value="ECO:0007669"/>
    <property type="project" value="UniProtKB-UniRule"/>
</dbReference>
<evidence type="ECO:0000256" key="3">
    <source>
        <dbReference type="ARBA" id="ARBA00022857"/>
    </source>
</evidence>
<dbReference type="NCBIfam" id="NF000942">
    <property type="entry name" value="PRK00094.1-4"/>
    <property type="match status" value="1"/>
</dbReference>
<comment type="catalytic activity">
    <reaction evidence="10">
        <text>sn-glycerol 3-phosphate + NADP(+) = dihydroxyacetone phosphate + NADPH + H(+)</text>
        <dbReference type="Rhea" id="RHEA:11096"/>
        <dbReference type="ChEBI" id="CHEBI:15378"/>
        <dbReference type="ChEBI" id="CHEBI:57597"/>
        <dbReference type="ChEBI" id="CHEBI:57642"/>
        <dbReference type="ChEBI" id="CHEBI:57783"/>
        <dbReference type="ChEBI" id="CHEBI:58349"/>
        <dbReference type="EC" id="1.1.1.94"/>
    </reaction>
    <physiologicalReaction direction="right-to-left" evidence="10">
        <dbReference type="Rhea" id="RHEA:11098"/>
    </physiologicalReaction>
</comment>
<evidence type="ECO:0000256" key="9">
    <source>
        <dbReference type="ARBA" id="ARBA00048640"/>
    </source>
</evidence>
<comment type="pathway">
    <text evidence="11">Membrane lipid metabolism; glycerophospholipid metabolism.</text>
</comment>
<dbReference type="GO" id="GO:0005975">
    <property type="term" value="P:carbohydrate metabolic process"/>
    <property type="evidence" value="ECO:0007669"/>
    <property type="project" value="InterPro"/>
</dbReference>
<dbReference type="InterPro" id="IPR013328">
    <property type="entry name" value="6PGD_dom2"/>
</dbReference>
<comment type="caution">
    <text evidence="11">Lacks conserved residue(s) required for the propagation of feature annotation.</text>
</comment>
<dbReference type="GO" id="GO:0008654">
    <property type="term" value="P:phospholipid biosynthetic process"/>
    <property type="evidence" value="ECO:0007669"/>
    <property type="project" value="UniProtKB-KW"/>
</dbReference>
<keyword evidence="6 11" id="KW-0443">Lipid metabolism</keyword>
<dbReference type="SUPFAM" id="SSF51735">
    <property type="entry name" value="NAD(P)-binding Rossmann-fold domains"/>
    <property type="match status" value="1"/>
</dbReference>
<evidence type="ECO:0000256" key="10">
    <source>
        <dbReference type="ARBA" id="ARBA00052716"/>
    </source>
</evidence>
<evidence type="ECO:0000256" key="7">
    <source>
        <dbReference type="ARBA" id="ARBA00023209"/>
    </source>
</evidence>
<dbReference type="GO" id="GO:0046167">
    <property type="term" value="P:glycerol-3-phosphate biosynthetic process"/>
    <property type="evidence" value="ECO:0007669"/>
    <property type="project" value="UniProtKB-UniRule"/>
</dbReference>
<evidence type="ECO:0000256" key="1">
    <source>
        <dbReference type="ARBA" id="ARBA00011009"/>
    </source>
</evidence>
<dbReference type="HOGENOM" id="CLU_033449_0_2_9"/>
<keyword evidence="8 11" id="KW-1208">Phospholipid metabolism</keyword>